<dbReference type="EMBL" id="ASPP01006064">
    <property type="protein sequence ID" value="ETO29440.1"/>
    <property type="molecule type" value="Genomic_DNA"/>
</dbReference>
<evidence type="ECO:0000313" key="1">
    <source>
        <dbReference type="EMBL" id="ETO29440.1"/>
    </source>
</evidence>
<gene>
    <name evidence="1" type="ORF">RFI_07680</name>
</gene>
<dbReference type="Proteomes" id="UP000023152">
    <property type="component" value="Unassembled WGS sequence"/>
</dbReference>
<proteinExistence type="predicted"/>
<organism evidence="1 2">
    <name type="scientific">Reticulomyxa filosa</name>
    <dbReference type="NCBI Taxonomy" id="46433"/>
    <lineage>
        <taxon>Eukaryota</taxon>
        <taxon>Sar</taxon>
        <taxon>Rhizaria</taxon>
        <taxon>Retaria</taxon>
        <taxon>Foraminifera</taxon>
        <taxon>Monothalamids</taxon>
        <taxon>Reticulomyxidae</taxon>
        <taxon>Reticulomyxa</taxon>
    </lineage>
</organism>
<keyword evidence="2" id="KW-1185">Reference proteome</keyword>
<reference evidence="1 2" key="1">
    <citation type="journal article" date="2013" name="Curr. Biol.">
        <title>The Genome of the Foraminiferan Reticulomyxa filosa.</title>
        <authorList>
            <person name="Glockner G."/>
            <person name="Hulsmann N."/>
            <person name="Schleicher M."/>
            <person name="Noegel A.A."/>
            <person name="Eichinger L."/>
            <person name="Gallinger C."/>
            <person name="Pawlowski J."/>
            <person name="Sierra R."/>
            <person name="Euteneuer U."/>
            <person name="Pillet L."/>
            <person name="Moustafa A."/>
            <person name="Platzer M."/>
            <person name="Groth M."/>
            <person name="Szafranski K."/>
            <person name="Schliwa M."/>
        </authorList>
    </citation>
    <scope>NUCLEOTIDE SEQUENCE [LARGE SCALE GENOMIC DNA]</scope>
</reference>
<name>X6NT43_RETFI</name>
<feature type="non-terminal residue" evidence="1">
    <location>
        <position position="87"/>
    </location>
</feature>
<accession>X6NT43</accession>
<sequence length="87" mass="10058">MQNMYDGAIPEEELTITTSAVRRQVLDDVIDLCRVNIELQASEEECVLEDEKLCEIRDRFSSLYGKSTEDLSLTMDIAEDIEILWKE</sequence>
<protein>
    <submittedName>
        <fullName evidence="1">Uncharacterized protein</fullName>
    </submittedName>
</protein>
<dbReference type="AlphaFoldDB" id="X6NT43"/>
<comment type="caution">
    <text evidence="1">The sequence shown here is derived from an EMBL/GenBank/DDBJ whole genome shotgun (WGS) entry which is preliminary data.</text>
</comment>
<evidence type="ECO:0000313" key="2">
    <source>
        <dbReference type="Proteomes" id="UP000023152"/>
    </source>
</evidence>